<sequence length="302" mass="32738">MSTLVIRPRHRDGAKGEAWRAWSLAAPAAMLLAGLIIAPLLAVSALSLTDYGLGETDWHFIGLSNYAALLTDGRALRAVFHTLSYAGIAVPLSVGLGLAIALLIQRRHRLRHVYEVIFFLPATSTFIAMAIVWQFLLHGRIGPINEWLASLGFARIDFLTDPDTALPTLAVIGAWQLVGQTTVLFLAGLASIPADIYDAAALDGMDGGWDRFIRVTFPLLAPTMLFVIVTTTITALQAFDSVAALTRGGPAGTTETLLYKIYLEAYQYTNLGYACALSMVFLAAIGAFSLFQILIADKRIYY</sequence>
<comment type="subcellular location">
    <subcellularLocation>
        <location evidence="1 7">Cell membrane</location>
        <topology evidence="1 7">Multi-pass membrane protein</topology>
    </subcellularLocation>
</comment>
<dbReference type="SUPFAM" id="SSF161098">
    <property type="entry name" value="MetI-like"/>
    <property type="match status" value="1"/>
</dbReference>
<feature type="domain" description="ABC transmembrane type-1" evidence="8">
    <location>
        <begin position="79"/>
        <end position="292"/>
    </location>
</feature>
<dbReference type="Gene3D" id="1.10.3720.10">
    <property type="entry name" value="MetI-like"/>
    <property type="match status" value="1"/>
</dbReference>
<evidence type="ECO:0000256" key="7">
    <source>
        <dbReference type="RuleBase" id="RU363032"/>
    </source>
</evidence>
<dbReference type="PROSITE" id="PS50928">
    <property type="entry name" value="ABC_TM1"/>
    <property type="match status" value="1"/>
</dbReference>
<evidence type="ECO:0000256" key="5">
    <source>
        <dbReference type="ARBA" id="ARBA00022989"/>
    </source>
</evidence>
<feature type="transmembrane region" description="Helical" evidence="7">
    <location>
        <begin position="21"/>
        <end position="48"/>
    </location>
</feature>
<name>A0ABV3PYI8_9HYPH</name>
<dbReference type="Proteomes" id="UP001555786">
    <property type="component" value="Unassembled WGS sequence"/>
</dbReference>
<dbReference type="InterPro" id="IPR051393">
    <property type="entry name" value="ABC_transporter_permease"/>
</dbReference>
<keyword evidence="3" id="KW-1003">Cell membrane</keyword>
<dbReference type="PANTHER" id="PTHR30193">
    <property type="entry name" value="ABC TRANSPORTER PERMEASE PROTEIN"/>
    <property type="match status" value="1"/>
</dbReference>
<dbReference type="PANTHER" id="PTHR30193:SF37">
    <property type="entry name" value="INNER MEMBRANE ABC TRANSPORTER PERMEASE PROTEIN YCJO"/>
    <property type="match status" value="1"/>
</dbReference>
<keyword evidence="4 7" id="KW-0812">Transmembrane</keyword>
<proteinExistence type="inferred from homology"/>
<evidence type="ECO:0000256" key="1">
    <source>
        <dbReference type="ARBA" id="ARBA00004651"/>
    </source>
</evidence>
<dbReference type="RefSeq" id="WP_367626902.1">
    <property type="nucleotide sequence ID" value="NZ_JBFNQD010000029.1"/>
</dbReference>
<dbReference type="Pfam" id="PF00528">
    <property type="entry name" value="BPD_transp_1"/>
    <property type="match status" value="1"/>
</dbReference>
<keyword evidence="5 7" id="KW-1133">Transmembrane helix</keyword>
<evidence type="ECO:0000256" key="2">
    <source>
        <dbReference type="ARBA" id="ARBA00022448"/>
    </source>
</evidence>
<comment type="caution">
    <text evidence="9">The sequence shown here is derived from an EMBL/GenBank/DDBJ whole genome shotgun (WGS) entry which is preliminary data.</text>
</comment>
<feature type="transmembrane region" description="Helical" evidence="7">
    <location>
        <begin position="116"/>
        <end position="136"/>
    </location>
</feature>
<dbReference type="EMBL" id="JBFNQD010000029">
    <property type="protein sequence ID" value="MEW9310521.1"/>
    <property type="molecule type" value="Genomic_DNA"/>
</dbReference>
<feature type="transmembrane region" description="Helical" evidence="7">
    <location>
        <begin position="83"/>
        <end position="104"/>
    </location>
</feature>
<evidence type="ECO:0000313" key="9">
    <source>
        <dbReference type="EMBL" id="MEW9310521.1"/>
    </source>
</evidence>
<evidence type="ECO:0000313" key="10">
    <source>
        <dbReference type="Proteomes" id="UP001555786"/>
    </source>
</evidence>
<accession>A0ABV3PYI8</accession>
<feature type="transmembrane region" description="Helical" evidence="7">
    <location>
        <begin position="169"/>
        <end position="194"/>
    </location>
</feature>
<feature type="transmembrane region" description="Helical" evidence="7">
    <location>
        <begin position="215"/>
        <end position="239"/>
    </location>
</feature>
<gene>
    <name evidence="9" type="ORF">ABXS05_33600</name>
</gene>
<evidence type="ECO:0000256" key="4">
    <source>
        <dbReference type="ARBA" id="ARBA00022692"/>
    </source>
</evidence>
<evidence type="ECO:0000256" key="3">
    <source>
        <dbReference type="ARBA" id="ARBA00022475"/>
    </source>
</evidence>
<organism evidence="9 10">
    <name type="scientific">Labrys neptuniae</name>
    <dbReference type="NCBI Taxonomy" id="376174"/>
    <lineage>
        <taxon>Bacteria</taxon>
        <taxon>Pseudomonadati</taxon>
        <taxon>Pseudomonadota</taxon>
        <taxon>Alphaproteobacteria</taxon>
        <taxon>Hyphomicrobiales</taxon>
        <taxon>Xanthobacteraceae</taxon>
        <taxon>Labrys</taxon>
    </lineage>
</organism>
<comment type="similarity">
    <text evidence="7">Belongs to the binding-protein-dependent transport system permease family.</text>
</comment>
<dbReference type="CDD" id="cd06261">
    <property type="entry name" value="TM_PBP2"/>
    <property type="match status" value="1"/>
</dbReference>
<protein>
    <submittedName>
        <fullName evidence="9">Sugar ABC transporter permease</fullName>
    </submittedName>
</protein>
<dbReference type="InterPro" id="IPR000515">
    <property type="entry name" value="MetI-like"/>
</dbReference>
<feature type="transmembrane region" description="Helical" evidence="7">
    <location>
        <begin position="271"/>
        <end position="296"/>
    </location>
</feature>
<dbReference type="InterPro" id="IPR035906">
    <property type="entry name" value="MetI-like_sf"/>
</dbReference>
<evidence type="ECO:0000259" key="8">
    <source>
        <dbReference type="PROSITE" id="PS50928"/>
    </source>
</evidence>
<keyword evidence="6 7" id="KW-0472">Membrane</keyword>
<reference evidence="9 10" key="1">
    <citation type="submission" date="2024-07" db="EMBL/GenBank/DDBJ databases">
        <title>Description of Labrys sedimenti sp. nov., isolated from a diclofenac-degrading enrichment culture.</title>
        <authorList>
            <person name="Tancsics A."/>
            <person name="Csepanyi A."/>
        </authorList>
    </citation>
    <scope>NUCLEOTIDE SEQUENCE [LARGE SCALE GENOMIC DNA]</scope>
    <source>
        <strain evidence="9 10">LMG 23578</strain>
    </source>
</reference>
<keyword evidence="10" id="KW-1185">Reference proteome</keyword>
<evidence type="ECO:0000256" key="6">
    <source>
        <dbReference type="ARBA" id="ARBA00023136"/>
    </source>
</evidence>
<keyword evidence="2 7" id="KW-0813">Transport</keyword>